<dbReference type="PRINTS" id="PR00412">
    <property type="entry name" value="EPOXHYDRLASE"/>
</dbReference>
<dbReference type="SUPFAM" id="SSF53474">
    <property type="entry name" value="alpha/beta-Hydrolases"/>
    <property type="match status" value="1"/>
</dbReference>
<proteinExistence type="predicted"/>
<dbReference type="RefSeq" id="WP_301589641.1">
    <property type="nucleotide sequence ID" value="NZ_JAPFQI010000004.1"/>
</dbReference>
<dbReference type="PANTHER" id="PTHR43689:SF8">
    <property type="entry name" value="ALPHA_BETA-HYDROLASES SUPERFAMILY PROTEIN"/>
    <property type="match status" value="1"/>
</dbReference>
<dbReference type="Proteomes" id="UP001526430">
    <property type="component" value="Unassembled WGS sequence"/>
</dbReference>
<sequence>MRAGGIDLHYLEGGHGDGPPVVLLHGNGVIAEDWIASGVFGLASERHRVLAFDRPGYGYSDRPRDRFWTAEAQAAVLAEAFMRLGVERPVVVGHSWGTLVAMALALNHPEAISGLVLVSGYYYPTVRADIVLFSPPAVPVLGDVIRYTVGPLVGGLIAPKMITKMFAPAPVPPGFTAAVPVPIMVRPSQIKASAEDAASMSPWAAIAEGRYDEITQIPVAIVVGEDDGIVDVGRHSARLQQALPGSQLHVVPGHGHMVHHGVPDLVVRCIDDVADGRQGVQRSVAAERGGADPALAS</sequence>
<keyword evidence="3" id="KW-1185">Reference proteome</keyword>
<reference evidence="2 3" key="1">
    <citation type="submission" date="2022-10" db="EMBL/GenBank/DDBJ databases">
        <title>Roseococcus glaciei nov., sp. nov., isolated from glacier.</title>
        <authorList>
            <person name="Liu Q."/>
            <person name="Xin Y.-H."/>
        </authorList>
    </citation>
    <scope>NUCLEOTIDE SEQUENCE [LARGE SCALE GENOMIC DNA]</scope>
    <source>
        <strain evidence="2 3">MDT2-1-1</strain>
    </source>
</reference>
<dbReference type="EMBL" id="JAPFQI010000004">
    <property type="protein sequence ID" value="MCW8085705.1"/>
    <property type="molecule type" value="Genomic_DNA"/>
</dbReference>
<gene>
    <name evidence="2" type="ORF">OF850_08715</name>
</gene>
<dbReference type="Gene3D" id="3.40.50.1820">
    <property type="entry name" value="alpha/beta hydrolase"/>
    <property type="match status" value="1"/>
</dbReference>
<comment type="caution">
    <text evidence="2">The sequence shown here is derived from an EMBL/GenBank/DDBJ whole genome shotgun (WGS) entry which is preliminary data.</text>
</comment>
<dbReference type="PANTHER" id="PTHR43689">
    <property type="entry name" value="HYDROLASE"/>
    <property type="match status" value="1"/>
</dbReference>
<protein>
    <submittedName>
        <fullName evidence="2">Alpha/beta hydrolase</fullName>
    </submittedName>
</protein>
<dbReference type="InterPro" id="IPR029058">
    <property type="entry name" value="AB_hydrolase_fold"/>
</dbReference>
<evidence type="ECO:0000259" key="1">
    <source>
        <dbReference type="Pfam" id="PF00561"/>
    </source>
</evidence>
<feature type="domain" description="AB hydrolase-1" evidence="1">
    <location>
        <begin position="19"/>
        <end position="259"/>
    </location>
</feature>
<dbReference type="GO" id="GO:0016787">
    <property type="term" value="F:hydrolase activity"/>
    <property type="evidence" value="ECO:0007669"/>
    <property type="project" value="UniProtKB-KW"/>
</dbReference>
<accession>A0ABT3NU72</accession>
<dbReference type="InterPro" id="IPR000073">
    <property type="entry name" value="AB_hydrolase_1"/>
</dbReference>
<name>A0ABT3NU72_9PROT</name>
<evidence type="ECO:0000313" key="2">
    <source>
        <dbReference type="EMBL" id="MCW8085705.1"/>
    </source>
</evidence>
<dbReference type="InterPro" id="IPR000639">
    <property type="entry name" value="Epox_hydrolase-like"/>
</dbReference>
<evidence type="ECO:0000313" key="3">
    <source>
        <dbReference type="Proteomes" id="UP001526430"/>
    </source>
</evidence>
<dbReference type="Pfam" id="PF00561">
    <property type="entry name" value="Abhydrolase_1"/>
    <property type="match status" value="1"/>
</dbReference>
<organism evidence="2 3">
    <name type="scientific">Sabulicella glaciei</name>
    <dbReference type="NCBI Taxonomy" id="2984948"/>
    <lineage>
        <taxon>Bacteria</taxon>
        <taxon>Pseudomonadati</taxon>
        <taxon>Pseudomonadota</taxon>
        <taxon>Alphaproteobacteria</taxon>
        <taxon>Acetobacterales</taxon>
        <taxon>Acetobacteraceae</taxon>
        <taxon>Sabulicella</taxon>
    </lineage>
</organism>
<keyword evidence="2" id="KW-0378">Hydrolase</keyword>
<dbReference type="PRINTS" id="PR00111">
    <property type="entry name" value="ABHYDROLASE"/>
</dbReference>